<evidence type="ECO:0000313" key="11">
    <source>
        <dbReference type="Proteomes" id="UP000807850"/>
    </source>
</evidence>
<reference evidence="10" key="1">
    <citation type="submission" date="2020-07" db="EMBL/GenBank/DDBJ databases">
        <title>Huge and variable diversity of episymbiotic CPR bacteria and DPANN archaea in groundwater ecosystems.</title>
        <authorList>
            <person name="He C.Y."/>
            <person name="Keren R."/>
            <person name="Whittaker M."/>
            <person name="Farag I.F."/>
            <person name="Doudna J."/>
            <person name="Cate J.H.D."/>
            <person name="Banfield J.F."/>
        </authorList>
    </citation>
    <scope>NUCLEOTIDE SEQUENCE</scope>
    <source>
        <strain evidence="10">NC_groundwater_928_Pr1_S-0.2um_72_17</strain>
    </source>
</reference>
<dbReference type="InterPro" id="IPR036935">
    <property type="entry name" value="Ribosomal_bL9_N_sf"/>
</dbReference>
<evidence type="ECO:0000256" key="3">
    <source>
        <dbReference type="ARBA" id="ARBA00022884"/>
    </source>
</evidence>
<evidence type="ECO:0000259" key="9">
    <source>
        <dbReference type="Pfam" id="PF03948"/>
    </source>
</evidence>
<organism evidence="10 11">
    <name type="scientific">Eiseniibacteriota bacterium</name>
    <dbReference type="NCBI Taxonomy" id="2212470"/>
    <lineage>
        <taxon>Bacteria</taxon>
        <taxon>Candidatus Eiseniibacteriota</taxon>
    </lineage>
</organism>
<dbReference type="PANTHER" id="PTHR21368">
    <property type="entry name" value="50S RIBOSOMAL PROTEIN L9"/>
    <property type="match status" value="1"/>
</dbReference>
<evidence type="ECO:0000256" key="6">
    <source>
        <dbReference type="ARBA" id="ARBA00035292"/>
    </source>
</evidence>
<feature type="domain" description="Ribosomal protein L9" evidence="8">
    <location>
        <begin position="1"/>
        <end position="37"/>
    </location>
</feature>
<dbReference type="InterPro" id="IPR000244">
    <property type="entry name" value="Ribosomal_bL9"/>
</dbReference>
<comment type="caution">
    <text evidence="10">The sequence shown here is derived from an EMBL/GenBank/DDBJ whole genome shotgun (WGS) entry which is preliminary data.</text>
</comment>
<evidence type="ECO:0000256" key="4">
    <source>
        <dbReference type="ARBA" id="ARBA00022980"/>
    </source>
</evidence>
<dbReference type="GO" id="GO:0003735">
    <property type="term" value="F:structural constituent of ribosome"/>
    <property type="evidence" value="ECO:0007669"/>
    <property type="project" value="InterPro"/>
</dbReference>
<dbReference type="NCBIfam" id="TIGR00158">
    <property type="entry name" value="L9"/>
    <property type="match status" value="1"/>
</dbReference>
<feature type="domain" description="Large ribosomal subunit protein bL9 C-terminal" evidence="9">
    <location>
        <begin position="64"/>
        <end position="146"/>
    </location>
</feature>
<evidence type="ECO:0000256" key="7">
    <source>
        <dbReference type="HAMAP-Rule" id="MF_00503"/>
    </source>
</evidence>
<dbReference type="SUPFAM" id="SSF55653">
    <property type="entry name" value="Ribosomal protein L9 C-domain"/>
    <property type="match status" value="1"/>
</dbReference>
<dbReference type="GO" id="GO:0019843">
    <property type="term" value="F:rRNA binding"/>
    <property type="evidence" value="ECO:0007669"/>
    <property type="project" value="UniProtKB-UniRule"/>
</dbReference>
<dbReference type="Pfam" id="PF03948">
    <property type="entry name" value="Ribosomal_L9_C"/>
    <property type="match status" value="1"/>
</dbReference>
<accession>A0A9D6L6U5</accession>
<dbReference type="GO" id="GO:0005840">
    <property type="term" value="C:ribosome"/>
    <property type="evidence" value="ECO:0007669"/>
    <property type="project" value="UniProtKB-KW"/>
</dbReference>
<comment type="function">
    <text evidence="7">Binds to the 23S rRNA.</text>
</comment>
<keyword evidence="2 7" id="KW-0699">rRNA-binding</keyword>
<evidence type="ECO:0000259" key="8">
    <source>
        <dbReference type="Pfam" id="PF01281"/>
    </source>
</evidence>
<dbReference type="Pfam" id="PF01281">
    <property type="entry name" value="Ribosomal_L9_N"/>
    <property type="match status" value="1"/>
</dbReference>
<evidence type="ECO:0000256" key="5">
    <source>
        <dbReference type="ARBA" id="ARBA00023274"/>
    </source>
</evidence>
<sequence>MHVILLEDLSGVGSKGATVNVKPGFARNYLLPKRLAIASGTRAANLYQELARQNQAQREKLVAAARAEAAKLDGVEVNVPAQANEEDTLFGSVTSAEVAEALARAGHIVDKRRIELGDHIKQLGRYDVTVKVGHGVEATIKVWVVRA</sequence>
<evidence type="ECO:0000256" key="2">
    <source>
        <dbReference type="ARBA" id="ARBA00022730"/>
    </source>
</evidence>
<dbReference type="Gene3D" id="3.40.5.10">
    <property type="entry name" value="Ribosomal protein L9, N-terminal domain"/>
    <property type="match status" value="1"/>
</dbReference>
<dbReference type="InterPro" id="IPR020070">
    <property type="entry name" value="Ribosomal_bL9_N"/>
</dbReference>
<dbReference type="Proteomes" id="UP000807850">
    <property type="component" value="Unassembled WGS sequence"/>
</dbReference>
<dbReference type="AlphaFoldDB" id="A0A9D6L6U5"/>
<dbReference type="GO" id="GO:1990904">
    <property type="term" value="C:ribonucleoprotein complex"/>
    <property type="evidence" value="ECO:0007669"/>
    <property type="project" value="UniProtKB-KW"/>
</dbReference>
<dbReference type="EMBL" id="JACQAY010000045">
    <property type="protein sequence ID" value="MBI3538909.1"/>
    <property type="molecule type" value="Genomic_DNA"/>
</dbReference>
<dbReference type="SUPFAM" id="SSF55658">
    <property type="entry name" value="L9 N-domain-like"/>
    <property type="match status" value="1"/>
</dbReference>
<keyword evidence="3 7" id="KW-0694">RNA-binding</keyword>
<dbReference type="GO" id="GO:0006412">
    <property type="term" value="P:translation"/>
    <property type="evidence" value="ECO:0007669"/>
    <property type="project" value="UniProtKB-UniRule"/>
</dbReference>
<gene>
    <name evidence="7" type="primary">rplI</name>
    <name evidence="10" type="ORF">HY076_01385</name>
</gene>
<dbReference type="InterPro" id="IPR020594">
    <property type="entry name" value="Ribosomal_bL9_bac/chp"/>
</dbReference>
<dbReference type="Gene3D" id="3.10.430.100">
    <property type="entry name" value="Ribosomal protein L9, C-terminal domain"/>
    <property type="match status" value="1"/>
</dbReference>
<name>A0A9D6L6U5_UNCEI</name>
<dbReference type="InterPro" id="IPR020069">
    <property type="entry name" value="Ribosomal_bL9_C"/>
</dbReference>
<comment type="similarity">
    <text evidence="1 7">Belongs to the bacterial ribosomal protein bL9 family.</text>
</comment>
<dbReference type="InterPro" id="IPR036791">
    <property type="entry name" value="Ribosomal_bL9_C_sf"/>
</dbReference>
<protein>
    <recommendedName>
        <fullName evidence="6 7">Large ribosomal subunit protein bL9</fullName>
    </recommendedName>
</protein>
<dbReference type="InterPro" id="IPR009027">
    <property type="entry name" value="Ribosomal_bL9/RNase_H1_N"/>
</dbReference>
<dbReference type="HAMAP" id="MF_00503">
    <property type="entry name" value="Ribosomal_bL9"/>
    <property type="match status" value="1"/>
</dbReference>
<evidence type="ECO:0000256" key="1">
    <source>
        <dbReference type="ARBA" id="ARBA00010605"/>
    </source>
</evidence>
<keyword evidence="5 7" id="KW-0687">Ribonucleoprotein</keyword>
<evidence type="ECO:0000313" key="10">
    <source>
        <dbReference type="EMBL" id="MBI3538909.1"/>
    </source>
</evidence>
<keyword evidence="4 7" id="KW-0689">Ribosomal protein</keyword>
<proteinExistence type="inferred from homology"/>